<reference evidence="2 3" key="1">
    <citation type="submission" date="2019-01" db="EMBL/GenBank/DDBJ databases">
        <title>Draft genome sequence of Psathyrella aberdarensis IHI B618.</title>
        <authorList>
            <person name="Buettner E."/>
            <person name="Kellner H."/>
        </authorList>
    </citation>
    <scope>NUCLEOTIDE SEQUENCE [LARGE SCALE GENOMIC DNA]</scope>
    <source>
        <strain evidence="2 3">IHI B618</strain>
    </source>
</reference>
<protein>
    <submittedName>
        <fullName evidence="2">Uncharacterized protein</fullName>
    </submittedName>
</protein>
<proteinExistence type="predicted"/>
<dbReference type="Proteomes" id="UP000290288">
    <property type="component" value="Unassembled WGS sequence"/>
</dbReference>
<dbReference type="OrthoDB" id="2690792at2759"/>
<dbReference type="AlphaFoldDB" id="A0A4Q2DAK4"/>
<evidence type="ECO:0000313" key="2">
    <source>
        <dbReference type="EMBL" id="RXW15801.1"/>
    </source>
</evidence>
<gene>
    <name evidence="2" type="ORF">EST38_g10046</name>
</gene>
<dbReference type="EMBL" id="SDEE01000508">
    <property type="protein sequence ID" value="RXW15801.1"/>
    <property type="molecule type" value="Genomic_DNA"/>
</dbReference>
<comment type="caution">
    <text evidence="2">The sequence shown here is derived from an EMBL/GenBank/DDBJ whole genome shotgun (WGS) entry which is preliminary data.</text>
</comment>
<dbReference type="STRING" id="2316362.A0A4Q2DAK4"/>
<evidence type="ECO:0000256" key="1">
    <source>
        <dbReference type="SAM" id="MobiDB-lite"/>
    </source>
</evidence>
<evidence type="ECO:0000313" key="3">
    <source>
        <dbReference type="Proteomes" id="UP000290288"/>
    </source>
</evidence>
<organism evidence="2 3">
    <name type="scientific">Candolleomyces aberdarensis</name>
    <dbReference type="NCBI Taxonomy" id="2316362"/>
    <lineage>
        <taxon>Eukaryota</taxon>
        <taxon>Fungi</taxon>
        <taxon>Dikarya</taxon>
        <taxon>Basidiomycota</taxon>
        <taxon>Agaricomycotina</taxon>
        <taxon>Agaricomycetes</taxon>
        <taxon>Agaricomycetidae</taxon>
        <taxon>Agaricales</taxon>
        <taxon>Agaricineae</taxon>
        <taxon>Psathyrellaceae</taxon>
        <taxon>Candolleomyces</taxon>
    </lineage>
</organism>
<feature type="region of interest" description="Disordered" evidence="1">
    <location>
        <begin position="210"/>
        <end position="270"/>
    </location>
</feature>
<feature type="compositionally biased region" description="Basic and acidic residues" evidence="1">
    <location>
        <begin position="238"/>
        <end position="247"/>
    </location>
</feature>
<name>A0A4Q2DAK4_9AGAR</name>
<accession>A0A4Q2DAK4</accession>
<feature type="compositionally biased region" description="Acidic residues" evidence="1">
    <location>
        <begin position="220"/>
        <end position="237"/>
    </location>
</feature>
<sequence>MSEATSILYLRGILNSIERYPGFYTANEEKLAASDLAFFAHNASLDNGPSNSEAFHRRYFEARRTKQDENHRAIIELRARRAVFDQAALLDQVTGGTTLVVHIPGAQVPGTPARPEFLKANVYVPSTVIREIESKGRINPVPEIVRMLIRELGVPTVQRYDRIHAVVSPRKDTVMKTPKSLPIVEGMPLAIPENSCRYLFYGRAVDQHPNPSSYFAPSKDEEDTQEIDEGSDTDDEDGGTRNEGANERDEDTDWFAQVSEIDPALYEGMP</sequence>
<keyword evidence="3" id="KW-1185">Reference proteome</keyword>